<dbReference type="Proteomes" id="UP000760860">
    <property type="component" value="Unassembled WGS sequence"/>
</dbReference>
<dbReference type="EMBL" id="MJFZ01000794">
    <property type="protein sequence ID" value="RAW25089.1"/>
    <property type="molecule type" value="Genomic_DNA"/>
</dbReference>
<dbReference type="Proteomes" id="UP000736787">
    <property type="component" value="Unassembled WGS sequence"/>
</dbReference>
<proteinExistence type="predicted"/>
<dbReference type="VEuPathDB" id="FungiDB:PC110_g18490"/>
<name>A0A329RLG8_9STRA</name>
<evidence type="ECO:0000313" key="2">
    <source>
        <dbReference type="EMBL" id="KAG2837878.1"/>
    </source>
</evidence>
<dbReference type="AlphaFoldDB" id="A0A329RLG8"/>
<dbReference type="OrthoDB" id="10272728at2759"/>
<feature type="compositionally biased region" description="Basic and acidic residues" evidence="1">
    <location>
        <begin position="74"/>
        <end position="86"/>
    </location>
</feature>
<reference evidence="2" key="2">
    <citation type="submission" date="2018-10" db="EMBL/GenBank/DDBJ databases">
        <title>Effector identification in a new, highly contiguous assembly of the strawberry crown rot pathogen Phytophthora cactorum.</title>
        <authorList>
            <person name="Armitage A.D."/>
            <person name="Nellist C.F."/>
            <person name="Bates H."/>
            <person name="Vickerstaff R.J."/>
            <person name="Harrison R.J."/>
        </authorList>
    </citation>
    <scope>NUCLEOTIDE SEQUENCE</scope>
    <source>
        <strain evidence="2">15-7</strain>
        <strain evidence="3">4032</strain>
        <strain evidence="4">4040</strain>
        <strain evidence="5">P415</strain>
        <strain evidence="6">P421</strain>
    </source>
</reference>
<organism evidence="7 8">
    <name type="scientific">Phytophthora cactorum</name>
    <dbReference type="NCBI Taxonomy" id="29920"/>
    <lineage>
        <taxon>Eukaryota</taxon>
        <taxon>Sar</taxon>
        <taxon>Stramenopiles</taxon>
        <taxon>Oomycota</taxon>
        <taxon>Peronosporomycetes</taxon>
        <taxon>Peronosporales</taxon>
        <taxon>Peronosporaceae</taxon>
        <taxon>Phytophthora</taxon>
    </lineage>
</organism>
<dbReference type="Proteomes" id="UP000697107">
    <property type="component" value="Unassembled WGS sequence"/>
</dbReference>
<dbReference type="EMBL" id="RCMI01001087">
    <property type="protein sequence ID" value="KAG2891012.1"/>
    <property type="molecule type" value="Genomic_DNA"/>
</dbReference>
<keyword evidence="8" id="KW-1185">Reference proteome</keyword>
<evidence type="ECO:0000313" key="5">
    <source>
        <dbReference type="EMBL" id="KAG2965767.1"/>
    </source>
</evidence>
<protein>
    <submittedName>
        <fullName evidence="7">Uncharacterized protein</fullName>
    </submittedName>
</protein>
<dbReference type="EMBL" id="RCML01001076">
    <property type="protein sequence ID" value="KAG2965767.1"/>
    <property type="molecule type" value="Genomic_DNA"/>
</dbReference>
<accession>A0A329RLG8</accession>
<evidence type="ECO:0000313" key="6">
    <source>
        <dbReference type="EMBL" id="KAG3208441.1"/>
    </source>
</evidence>
<dbReference type="EMBL" id="RCMG01001049">
    <property type="protein sequence ID" value="KAG2837878.1"/>
    <property type="molecule type" value="Genomic_DNA"/>
</dbReference>
<dbReference type="EMBL" id="RCMK01001094">
    <property type="protein sequence ID" value="KAG2902225.1"/>
    <property type="molecule type" value="Genomic_DNA"/>
</dbReference>
<dbReference type="EMBL" id="RCMV01001475">
    <property type="protein sequence ID" value="KAG3208441.1"/>
    <property type="molecule type" value="Genomic_DNA"/>
</dbReference>
<evidence type="ECO:0000313" key="8">
    <source>
        <dbReference type="Proteomes" id="UP000251314"/>
    </source>
</evidence>
<evidence type="ECO:0000313" key="4">
    <source>
        <dbReference type="EMBL" id="KAG2902225.1"/>
    </source>
</evidence>
<evidence type="ECO:0000313" key="7">
    <source>
        <dbReference type="EMBL" id="RAW25089.1"/>
    </source>
</evidence>
<gene>
    <name evidence="7" type="ORF">PC110_g18490</name>
    <name evidence="2" type="ORF">PC113_g19753</name>
    <name evidence="3" type="ORF">PC115_g19342</name>
    <name evidence="4" type="ORF">PC117_g21528</name>
    <name evidence="5" type="ORF">PC118_g19560</name>
    <name evidence="6" type="ORF">PC129_g20534</name>
</gene>
<dbReference type="Proteomes" id="UP000735874">
    <property type="component" value="Unassembled WGS sequence"/>
</dbReference>
<evidence type="ECO:0000256" key="1">
    <source>
        <dbReference type="SAM" id="MobiDB-lite"/>
    </source>
</evidence>
<comment type="caution">
    <text evidence="7">The sequence shown here is derived from an EMBL/GenBank/DDBJ whole genome shotgun (WGS) entry which is preliminary data.</text>
</comment>
<dbReference type="Proteomes" id="UP000774804">
    <property type="component" value="Unassembled WGS sequence"/>
</dbReference>
<sequence length="132" mass="14769">MFCHVDDVGFFADIAKGNVEYERGDNDKIYKVEPHVKKRKVSHDLQLQSVKHKINAPPSDKTSKAVTDDVIMEPESKEAGGAEQARKSITSTKNPGAWLDVPVIVDLIIEDTRERRARSLDHEGSALFIHFG</sequence>
<feature type="region of interest" description="Disordered" evidence="1">
    <location>
        <begin position="50"/>
        <end position="93"/>
    </location>
</feature>
<reference evidence="7 8" key="1">
    <citation type="submission" date="2018-01" db="EMBL/GenBank/DDBJ databases">
        <title>Draft genome of the strawberry crown rot pathogen Phytophthora cactorum.</title>
        <authorList>
            <person name="Armitage A.D."/>
            <person name="Lysoe E."/>
            <person name="Nellist C.F."/>
            <person name="Harrison R.J."/>
            <person name="Brurberg M.B."/>
        </authorList>
    </citation>
    <scope>NUCLEOTIDE SEQUENCE [LARGE SCALE GENOMIC DNA]</scope>
    <source>
        <strain evidence="7 8">10300</strain>
    </source>
</reference>
<dbReference type="Proteomes" id="UP000251314">
    <property type="component" value="Unassembled WGS sequence"/>
</dbReference>
<evidence type="ECO:0000313" key="3">
    <source>
        <dbReference type="EMBL" id="KAG2891012.1"/>
    </source>
</evidence>